<protein>
    <submittedName>
        <fullName evidence="1">RHS repeat-associated core domain-containing protein</fullName>
    </submittedName>
</protein>
<dbReference type="Gene3D" id="2.180.10.10">
    <property type="entry name" value="RHS repeat-associated core"/>
    <property type="match status" value="1"/>
</dbReference>
<dbReference type="InterPro" id="IPR022385">
    <property type="entry name" value="Rhs_assc_core"/>
</dbReference>
<organism evidence="1 2">
    <name type="scientific">Chryseobacterium rhizoplanae</name>
    <dbReference type="NCBI Taxonomy" id="1609531"/>
    <lineage>
        <taxon>Bacteria</taxon>
        <taxon>Pseudomonadati</taxon>
        <taxon>Bacteroidota</taxon>
        <taxon>Flavobacteriia</taxon>
        <taxon>Flavobacteriales</taxon>
        <taxon>Weeksellaceae</taxon>
        <taxon>Chryseobacterium group</taxon>
        <taxon>Chryseobacterium</taxon>
    </lineage>
</organism>
<keyword evidence="2" id="KW-1185">Reference proteome</keyword>
<name>A0A521BKL6_9FLAO</name>
<dbReference type="NCBIfam" id="TIGR03696">
    <property type="entry name" value="Rhs_assc_core"/>
    <property type="match status" value="1"/>
</dbReference>
<sequence>MFDYGARMYLPDLGRWGVIDPLAEASRRFTPYHYGNNNPIRFIDPDGRLTVDNLQGGYSTGSAVADFMQRTGMVGNEQDMPLFYRNEGGMMIRTNALGNDGQGGGGSFTFIGKAAVSIFNYFKDGGRMSGLSFGDTELTWYTGTATQDAYRMGDDIYSDIDLGGIHKAKIANYNPIAYGELVDRGFNWIQSHPREVSAFAGIIQAGSTIAEKGLTNWNIPSNIAKSRIFAETISTRLPFSAKALGNTSRVLGIAGKVVGALGLMNTAYQYRQGNISGTRAIVDGVMGVAGFFPATAWVSLGYFAGMAIYEHYYNDDKPIF</sequence>
<dbReference type="Proteomes" id="UP000316916">
    <property type="component" value="Unassembled WGS sequence"/>
</dbReference>
<proteinExistence type="predicted"/>
<dbReference type="AlphaFoldDB" id="A0A521BKL6"/>
<dbReference type="EMBL" id="FXTC01000001">
    <property type="protein sequence ID" value="SMO47371.1"/>
    <property type="molecule type" value="Genomic_DNA"/>
</dbReference>
<evidence type="ECO:0000313" key="1">
    <source>
        <dbReference type="EMBL" id="SMO47371.1"/>
    </source>
</evidence>
<reference evidence="1 2" key="1">
    <citation type="submission" date="2017-05" db="EMBL/GenBank/DDBJ databases">
        <authorList>
            <person name="Varghese N."/>
            <person name="Submissions S."/>
        </authorList>
    </citation>
    <scope>NUCLEOTIDE SEQUENCE [LARGE SCALE GENOMIC DNA]</scope>
    <source>
        <strain evidence="1 2">DSM 29371</strain>
    </source>
</reference>
<accession>A0A521BKL6</accession>
<evidence type="ECO:0000313" key="2">
    <source>
        <dbReference type="Proteomes" id="UP000316916"/>
    </source>
</evidence>
<gene>
    <name evidence="1" type="ORF">SAMN06265171_1011076</name>
</gene>